<proteinExistence type="inferred from homology"/>
<reference evidence="4 5" key="1">
    <citation type="submission" date="2020-07" db="EMBL/GenBank/DDBJ databases">
        <title>Moheibacter lacus sp. nov., a member of the family Flavobacteriaceae isolated from freshwater lake sediment.</title>
        <authorList>
            <person name="Liu Y."/>
        </authorList>
    </citation>
    <scope>NUCLEOTIDE SEQUENCE [LARGE SCALE GENOMIC DNA]</scope>
    <source>
        <strain evidence="4 5">BDHS18</strain>
    </source>
</reference>
<evidence type="ECO:0000313" key="5">
    <source>
        <dbReference type="Proteomes" id="UP000552241"/>
    </source>
</evidence>
<dbReference type="InterPro" id="IPR042099">
    <property type="entry name" value="ANL_N_sf"/>
</dbReference>
<evidence type="ECO:0000256" key="2">
    <source>
        <dbReference type="ARBA" id="ARBA00022598"/>
    </source>
</evidence>
<dbReference type="Gene3D" id="3.40.50.12780">
    <property type="entry name" value="N-terminal domain of ligase-like"/>
    <property type="match status" value="1"/>
</dbReference>
<dbReference type="Pfam" id="PF00501">
    <property type="entry name" value="AMP-binding"/>
    <property type="match status" value="1"/>
</dbReference>
<name>A0A838ZPA7_9FLAO</name>
<keyword evidence="5" id="KW-1185">Reference proteome</keyword>
<dbReference type="GO" id="GO:0006631">
    <property type="term" value="P:fatty acid metabolic process"/>
    <property type="evidence" value="ECO:0007669"/>
    <property type="project" value="TreeGrafter"/>
</dbReference>
<comment type="similarity">
    <text evidence="1">Belongs to the ATP-dependent AMP-binding enzyme family.</text>
</comment>
<evidence type="ECO:0000313" key="4">
    <source>
        <dbReference type="EMBL" id="MBA5628625.1"/>
    </source>
</evidence>
<dbReference type="GO" id="GO:0031956">
    <property type="term" value="F:medium-chain fatty acid-CoA ligase activity"/>
    <property type="evidence" value="ECO:0007669"/>
    <property type="project" value="TreeGrafter"/>
</dbReference>
<protein>
    <submittedName>
        <fullName evidence="4">AMP-binding protein</fullName>
    </submittedName>
</protein>
<organism evidence="4 5">
    <name type="scientific">Moheibacter lacus</name>
    <dbReference type="NCBI Taxonomy" id="2745851"/>
    <lineage>
        <taxon>Bacteria</taxon>
        <taxon>Pseudomonadati</taxon>
        <taxon>Bacteroidota</taxon>
        <taxon>Flavobacteriia</taxon>
        <taxon>Flavobacteriales</taxon>
        <taxon>Weeksellaceae</taxon>
        <taxon>Moheibacter</taxon>
    </lineage>
</organism>
<feature type="domain" description="AMP-dependent synthetase/ligase" evidence="3">
    <location>
        <begin position="42"/>
        <end position="179"/>
    </location>
</feature>
<dbReference type="SUPFAM" id="SSF56801">
    <property type="entry name" value="Acetyl-CoA synthetase-like"/>
    <property type="match status" value="1"/>
</dbReference>
<dbReference type="InterPro" id="IPR000873">
    <property type="entry name" value="AMP-dep_synth/lig_dom"/>
</dbReference>
<comment type="caution">
    <text evidence="4">The sequence shown here is derived from an EMBL/GenBank/DDBJ whole genome shotgun (WGS) entry which is preliminary data.</text>
</comment>
<sequence length="326" mass="37437">MKVLDFSTQIFDRLIPEIPWQNEIIEFWDEWNSNSDFILSRTSGSTGVPKEIQLPKSAMKTSAKMTGEFFGLKVGDSALLCLPVNFIAGKMMLVRAIELKLKLFVVEPKSKIELDRKIDFVPMTPMQVENSFEFLPQIKTLLIGGAPLSDGLRTKLLKLPTKCFESYGMTETITHIALKEISDEFFTTLNGVTVRNDDRDCLVIQTPYFEEEIITNDIVELNNKNQFKWLGRLDNVINSGGIKLFPEQIEKKLKPFLSEEFIITSIADDQLGEKLILIIEGIDFANFELRDTNLERYEIPKEIYFVKSFPRTESGKIIREKVKDFL</sequence>
<gene>
    <name evidence="4" type="ORF">HU137_02435</name>
</gene>
<evidence type="ECO:0000256" key="1">
    <source>
        <dbReference type="ARBA" id="ARBA00006432"/>
    </source>
</evidence>
<keyword evidence="2" id="KW-0436">Ligase</keyword>
<dbReference type="PANTHER" id="PTHR43201:SF5">
    <property type="entry name" value="MEDIUM-CHAIN ACYL-COA LIGASE ACSF2, MITOCHONDRIAL"/>
    <property type="match status" value="1"/>
</dbReference>
<dbReference type="InterPro" id="IPR045851">
    <property type="entry name" value="AMP-bd_C_sf"/>
</dbReference>
<dbReference type="Proteomes" id="UP000552241">
    <property type="component" value="Unassembled WGS sequence"/>
</dbReference>
<dbReference type="PANTHER" id="PTHR43201">
    <property type="entry name" value="ACYL-COA SYNTHETASE"/>
    <property type="match status" value="1"/>
</dbReference>
<evidence type="ECO:0000259" key="3">
    <source>
        <dbReference type="Pfam" id="PF00501"/>
    </source>
</evidence>
<dbReference type="AlphaFoldDB" id="A0A838ZPA7"/>
<dbReference type="EMBL" id="JACDZE010000001">
    <property type="protein sequence ID" value="MBA5628625.1"/>
    <property type="molecule type" value="Genomic_DNA"/>
</dbReference>
<dbReference type="RefSeq" id="WP_182042217.1">
    <property type="nucleotide sequence ID" value="NZ_JACDZE010000001.1"/>
</dbReference>
<dbReference type="Gene3D" id="3.30.300.30">
    <property type="match status" value="1"/>
</dbReference>
<accession>A0A838ZPA7</accession>